<dbReference type="PANTHER" id="PTHR33365">
    <property type="entry name" value="YALI0B05434P"/>
    <property type="match status" value="1"/>
</dbReference>
<dbReference type="Pfam" id="PF11807">
    <property type="entry name" value="UstYa"/>
    <property type="match status" value="1"/>
</dbReference>
<keyword evidence="3" id="KW-0472">Membrane</keyword>
<comment type="caution">
    <text evidence="4">The sequence shown here is derived from an EMBL/GenBank/DDBJ whole genome shotgun (WGS) entry which is preliminary data.</text>
</comment>
<dbReference type="PANTHER" id="PTHR33365:SF6">
    <property type="entry name" value="OXIDASE USTYA"/>
    <property type="match status" value="1"/>
</dbReference>
<proteinExistence type="inferred from homology"/>
<feature type="region of interest" description="Disordered" evidence="2">
    <location>
        <begin position="1"/>
        <end position="23"/>
    </location>
</feature>
<keyword evidence="5" id="KW-1185">Reference proteome</keyword>
<comment type="similarity">
    <text evidence="1">Belongs to the ustYa family.</text>
</comment>
<evidence type="ECO:0000313" key="4">
    <source>
        <dbReference type="EMBL" id="CAI6304002.1"/>
    </source>
</evidence>
<feature type="compositionally biased region" description="Basic and acidic residues" evidence="2">
    <location>
        <begin position="13"/>
        <end position="22"/>
    </location>
</feature>
<name>A0A9W4U4W1_9PLEO</name>
<sequence length="261" mass="29914">METSNDLVGAPTMKDEWQSDQKDDCEDTEPFLEQFQQQPWIFQGKRRMRHYVYALLTVSLIAVVEFVLLAQNFKTKQCSSPTPYGLSYARTVERTMYLDSKYTSKSEEVASEAWKSILAGHGVVALEADYIAEKSLPPSTAIPGSDGKFMYLIEAYHTIHCLQSIRAHYKALEQGNPWNWTKGHDDHCFDALRQYIMCNIDDTPLWTTGHRESGVGQVKKCNDWDALRDWAEARSANYFDVEPGMGIRHLNNYHEGDGLTW</sequence>
<evidence type="ECO:0000313" key="5">
    <source>
        <dbReference type="Proteomes" id="UP001152607"/>
    </source>
</evidence>
<evidence type="ECO:0000256" key="3">
    <source>
        <dbReference type="SAM" id="Phobius"/>
    </source>
</evidence>
<reference evidence="4" key="1">
    <citation type="submission" date="2023-01" db="EMBL/GenBank/DDBJ databases">
        <authorList>
            <person name="Van Ghelder C."/>
            <person name="Rancurel C."/>
        </authorList>
    </citation>
    <scope>NUCLEOTIDE SEQUENCE</scope>
    <source>
        <strain evidence="4">CNCM I-4278</strain>
    </source>
</reference>
<keyword evidence="3" id="KW-0812">Transmembrane</keyword>
<dbReference type="Proteomes" id="UP001152607">
    <property type="component" value="Unassembled WGS sequence"/>
</dbReference>
<dbReference type="GO" id="GO:0043386">
    <property type="term" value="P:mycotoxin biosynthetic process"/>
    <property type="evidence" value="ECO:0007669"/>
    <property type="project" value="InterPro"/>
</dbReference>
<evidence type="ECO:0000256" key="1">
    <source>
        <dbReference type="ARBA" id="ARBA00035112"/>
    </source>
</evidence>
<accession>A0A9W4U4W1</accession>
<dbReference type="InterPro" id="IPR021765">
    <property type="entry name" value="UstYa-like"/>
</dbReference>
<gene>
    <name evidence="4" type="ORF">PDIGIT_LOCUS2947</name>
</gene>
<evidence type="ECO:0008006" key="6">
    <source>
        <dbReference type="Google" id="ProtNLM"/>
    </source>
</evidence>
<feature type="transmembrane region" description="Helical" evidence="3">
    <location>
        <begin position="51"/>
        <end position="70"/>
    </location>
</feature>
<organism evidence="4 5">
    <name type="scientific">Periconia digitata</name>
    <dbReference type="NCBI Taxonomy" id="1303443"/>
    <lineage>
        <taxon>Eukaryota</taxon>
        <taxon>Fungi</taxon>
        <taxon>Dikarya</taxon>
        <taxon>Ascomycota</taxon>
        <taxon>Pezizomycotina</taxon>
        <taxon>Dothideomycetes</taxon>
        <taxon>Pleosporomycetidae</taxon>
        <taxon>Pleosporales</taxon>
        <taxon>Massarineae</taxon>
        <taxon>Periconiaceae</taxon>
        <taxon>Periconia</taxon>
    </lineage>
</organism>
<keyword evidence="3" id="KW-1133">Transmembrane helix</keyword>
<dbReference type="EMBL" id="CAOQHR010000002">
    <property type="protein sequence ID" value="CAI6304002.1"/>
    <property type="molecule type" value="Genomic_DNA"/>
</dbReference>
<evidence type="ECO:0000256" key="2">
    <source>
        <dbReference type="SAM" id="MobiDB-lite"/>
    </source>
</evidence>
<dbReference type="AlphaFoldDB" id="A0A9W4U4W1"/>
<protein>
    <recommendedName>
        <fullName evidence="6">Cyclochlorotine biosynthesis protein O</fullName>
    </recommendedName>
</protein>
<dbReference type="OrthoDB" id="3687641at2759"/>